<feature type="binding site" evidence="3">
    <location>
        <position position="221"/>
    </location>
    <ligand>
        <name>substrate</name>
    </ligand>
</feature>
<dbReference type="AlphaFoldDB" id="A0A830EWE4"/>
<evidence type="ECO:0000256" key="1">
    <source>
        <dbReference type="ARBA" id="ARBA00010219"/>
    </source>
</evidence>
<accession>A0A830EWE4</accession>
<keyword evidence="3" id="KW-0963">Cytoplasm</keyword>
<evidence type="ECO:0000256" key="4">
    <source>
        <dbReference type="NCBIfam" id="TIGR00652"/>
    </source>
</evidence>
<evidence type="ECO:0000313" key="7">
    <source>
        <dbReference type="Proteomes" id="UP000628840"/>
    </source>
</evidence>
<comment type="pathway">
    <text evidence="3">Amino-acid biosynthesis; L-lysine biosynthesis via DAP pathway; DL-2,6-diaminopimelate from LL-2,6-diaminopimelate: step 1/1.</text>
</comment>
<feature type="binding site" evidence="3">
    <location>
        <begin position="238"/>
        <end position="239"/>
    </location>
    <ligand>
        <name>substrate</name>
    </ligand>
</feature>
<keyword evidence="3" id="KW-0028">Amino-acid biosynthesis</keyword>
<dbReference type="SUPFAM" id="SSF54506">
    <property type="entry name" value="Diaminopimelate epimerase-like"/>
    <property type="match status" value="2"/>
</dbReference>
<dbReference type="OrthoDB" id="358699at2157"/>
<dbReference type="PANTHER" id="PTHR31689">
    <property type="entry name" value="DIAMINOPIMELATE EPIMERASE, CHLOROPLASTIC"/>
    <property type="match status" value="1"/>
</dbReference>
<dbReference type="Proteomes" id="UP000628840">
    <property type="component" value="Unassembled WGS sequence"/>
</dbReference>
<feature type="site" description="Could be important to modulate the pK values of the two catalytic cysteine residues" evidence="3">
    <location>
        <position position="238"/>
    </location>
</feature>
<keyword evidence="3" id="KW-0457">Lysine biosynthesis</keyword>
<feature type="site" description="Could be important to modulate the pK values of the two catalytic cysteine residues" evidence="3">
    <location>
        <position position="190"/>
    </location>
</feature>
<feature type="active site" description="Proton donor" evidence="3">
    <location>
        <position position="111"/>
    </location>
</feature>
<gene>
    <name evidence="3" type="primary">dapF</name>
    <name evidence="6" type="ORF">GCM10009037_13980</name>
</gene>
<dbReference type="HAMAP" id="MF_00197">
    <property type="entry name" value="DAP_epimerase"/>
    <property type="match status" value="1"/>
</dbReference>
<organism evidence="6 7">
    <name type="scientific">Halarchaeum grantii</name>
    <dbReference type="NCBI Taxonomy" id="1193105"/>
    <lineage>
        <taxon>Archaea</taxon>
        <taxon>Methanobacteriati</taxon>
        <taxon>Methanobacteriota</taxon>
        <taxon>Stenosarchaea group</taxon>
        <taxon>Halobacteria</taxon>
        <taxon>Halobacteriales</taxon>
        <taxon>Halobacteriaceae</taxon>
    </lineage>
</organism>
<dbReference type="EMBL" id="BMPF01000002">
    <property type="protein sequence ID" value="GGL31444.1"/>
    <property type="molecule type" value="Genomic_DNA"/>
</dbReference>
<comment type="subcellular location">
    <subcellularLocation>
        <location evidence="3">Cytoplasm</location>
    </subcellularLocation>
</comment>
<dbReference type="RefSeq" id="WP_188881478.1">
    <property type="nucleotide sequence ID" value="NZ_BMPF01000002.1"/>
</dbReference>
<feature type="binding site" evidence="3">
    <location>
        <begin position="249"/>
        <end position="250"/>
    </location>
    <ligand>
        <name>substrate</name>
    </ligand>
</feature>
<evidence type="ECO:0000313" key="6">
    <source>
        <dbReference type="EMBL" id="GGL31444.1"/>
    </source>
</evidence>
<comment type="function">
    <text evidence="3">Catalyzes the stereoinversion of LL-2,6-diaminopimelate (L,L-DAP) to meso-diaminopimelate (meso-DAP), a precursor of L-lysine.</text>
</comment>
<evidence type="ECO:0000256" key="3">
    <source>
        <dbReference type="HAMAP-Rule" id="MF_00197"/>
    </source>
</evidence>
<feature type="region of interest" description="Disordered" evidence="5">
    <location>
        <begin position="51"/>
        <end position="94"/>
    </location>
</feature>
<evidence type="ECO:0000256" key="2">
    <source>
        <dbReference type="ARBA" id="ARBA00023235"/>
    </source>
</evidence>
<feature type="binding site" evidence="3">
    <location>
        <position position="12"/>
    </location>
    <ligand>
        <name>substrate</name>
    </ligand>
</feature>
<feature type="compositionally biased region" description="Basic and acidic residues" evidence="5">
    <location>
        <begin position="72"/>
        <end position="81"/>
    </location>
</feature>
<dbReference type="UniPathway" id="UPA00034">
    <property type="reaction ID" value="UER00025"/>
</dbReference>
<dbReference type="NCBIfam" id="TIGR00652">
    <property type="entry name" value="DapF"/>
    <property type="match status" value="1"/>
</dbReference>
<feature type="active site" description="Proton acceptor" evidence="3">
    <location>
        <position position="248"/>
    </location>
</feature>
<keyword evidence="7" id="KW-1185">Reference proteome</keyword>
<feature type="binding site" evidence="3">
    <location>
        <begin position="112"/>
        <end position="113"/>
    </location>
    <ligand>
        <name>substrate</name>
    </ligand>
</feature>
<sequence length="322" mass="32747">MTTYDVYHGTGNDFAVVDAADASDPDALGVALCDALGVDGTLFVDIAATEGRRETASGEGRPASDGQDTTPDGERERRDTGSDAESTADTDDGVRATMTLVQPDGSRAAMCGNGARCAARWVAERTGASVVTLETGAGPRRCTVDGETVTVEMGVPSFAPDDVPHAREGELVESDLAGWSVTALNTGVPHVVVFVDDVDSVDLAAMAPPLRHHDVFPEGANVNLAAEDDGGFAQRTFERGVEGETEACGTGAVAIAVAAARLGMAPETGTVTVSPPGGDLEIGLRADGATTLRGPTAYVESGETDATLGEHGVDADAGAADE</sequence>
<dbReference type="EC" id="5.1.1.7" evidence="3 4"/>
<dbReference type="GO" id="GO:0009089">
    <property type="term" value="P:lysine biosynthetic process via diaminopimelate"/>
    <property type="evidence" value="ECO:0007669"/>
    <property type="project" value="UniProtKB-UniRule"/>
</dbReference>
<protein>
    <recommendedName>
        <fullName evidence="3 4">Diaminopimelate epimerase</fullName>
        <shortName evidence="3">DAP epimerase</shortName>
        <ecNumber evidence="3 4">5.1.1.7</ecNumber>
    </recommendedName>
    <alternativeName>
        <fullName evidence="3">PLP-independent amino acid racemase</fullName>
    </alternativeName>
</protein>
<dbReference type="GO" id="GO:0005829">
    <property type="term" value="C:cytosol"/>
    <property type="evidence" value="ECO:0007669"/>
    <property type="project" value="TreeGrafter"/>
</dbReference>
<comment type="similarity">
    <text evidence="1 3">Belongs to the diaminopimelate epimerase family.</text>
</comment>
<comment type="caution">
    <text evidence="6">The sequence shown here is derived from an EMBL/GenBank/DDBJ whole genome shotgun (WGS) entry which is preliminary data.</text>
</comment>
<dbReference type="PANTHER" id="PTHR31689:SF0">
    <property type="entry name" value="DIAMINOPIMELATE EPIMERASE"/>
    <property type="match status" value="1"/>
</dbReference>
<dbReference type="Pfam" id="PF01678">
    <property type="entry name" value="DAP_epimerase"/>
    <property type="match status" value="2"/>
</dbReference>
<evidence type="ECO:0000256" key="5">
    <source>
        <dbReference type="SAM" id="MobiDB-lite"/>
    </source>
</evidence>
<comment type="catalytic activity">
    <reaction evidence="3">
        <text>(2S,6S)-2,6-diaminopimelate = meso-2,6-diaminopimelate</text>
        <dbReference type="Rhea" id="RHEA:15393"/>
        <dbReference type="ChEBI" id="CHEBI:57609"/>
        <dbReference type="ChEBI" id="CHEBI:57791"/>
        <dbReference type="EC" id="5.1.1.7"/>
    </reaction>
</comment>
<feature type="binding site" evidence="3">
    <location>
        <position position="102"/>
    </location>
    <ligand>
        <name>substrate</name>
    </ligand>
</feature>
<keyword evidence="2 3" id="KW-0413">Isomerase</keyword>
<comment type="subunit">
    <text evidence="3">Homodimer.</text>
</comment>
<comment type="caution">
    <text evidence="3">Lacks conserved residue(s) required for the propagation of feature annotation.</text>
</comment>
<dbReference type="Gene3D" id="3.10.310.10">
    <property type="entry name" value="Diaminopimelate Epimerase, Chain A, domain 1"/>
    <property type="match status" value="2"/>
</dbReference>
<dbReference type="InterPro" id="IPR001653">
    <property type="entry name" value="DAP_epimerase_DapF"/>
</dbReference>
<proteinExistence type="inferred from homology"/>
<reference evidence="6 7" key="1">
    <citation type="journal article" date="2019" name="Int. J. Syst. Evol. Microbiol.">
        <title>The Global Catalogue of Microorganisms (GCM) 10K type strain sequencing project: providing services to taxonomists for standard genome sequencing and annotation.</title>
        <authorList>
            <consortium name="The Broad Institute Genomics Platform"/>
            <consortium name="The Broad Institute Genome Sequencing Center for Infectious Disease"/>
            <person name="Wu L."/>
            <person name="Ma J."/>
        </authorList>
    </citation>
    <scope>NUCLEOTIDE SEQUENCE [LARGE SCALE GENOMIC DNA]</scope>
    <source>
        <strain evidence="6 7">JCM 19585</strain>
    </source>
</reference>
<feature type="region of interest" description="Disordered" evidence="5">
    <location>
        <begin position="301"/>
        <end position="322"/>
    </location>
</feature>
<dbReference type="GO" id="GO:0008837">
    <property type="term" value="F:diaminopimelate epimerase activity"/>
    <property type="evidence" value="ECO:0007669"/>
    <property type="project" value="UniProtKB-UniRule"/>
</dbReference>
<name>A0A830EWE4_9EURY</name>